<name>A0A9Q7SHM3_9MYCO</name>
<reference evidence="1 2" key="1">
    <citation type="submission" date="2016-11" db="EMBL/GenBank/DDBJ databases">
        <authorList>
            <consortium name="Pathogen Informatics"/>
        </authorList>
    </citation>
    <scope>NUCLEOTIDE SEQUENCE [LARGE SCALE GENOMIC DNA]</scope>
    <source>
        <strain evidence="1 2">968</strain>
    </source>
</reference>
<protein>
    <submittedName>
        <fullName evidence="1">Uncharacterized protein</fullName>
    </submittedName>
</protein>
<sequence>MTTTITCDGWTVTASIYPARIHIQHESWDSTEFEVISPASVAHSMDAAERALDAGAGFGRGTYGIPREDVAMVLGMLEEVLPEWLRAVPTEEWRAMPRPHLVQCHFLFERYGVPTEPLYAQMGGVCIDS</sequence>
<proteinExistence type="predicted"/>
<dbReference type="RefSeq" id="WP_074243928.1">
    <property type="nucleotide sequence ID" value="NZ_FSCP01000002.1"/>
</dbReference>
<dbReference type="AlphaFoldDB" id="A0A9Q7SHM3"/>
<dbReference type="EMBL" id="FSFA01000005">
    <property type="protein sequence ID" value="SHX82862.1"/>
    <property type="molecule type" value="Genomic_DNA"/>
</dbReference>
<evidence type="ECO:0000313" key="1">
    <source>
        <dbReference type="EMBL" id="SHX82862.1"/>
    </source>
</evidence>
<organism evidence="1 2">
    <name type="scientific">Mycobacteroides abscessus subsp. bolletii</name>
    <dbReference type="NCBI Taxonomy" id="319705"/>
    <lineage>
        <taxon>Bacteria</taxon>
        <taxon>Bacillati</taxon>
        <taxon>Actinomycetota</taxon>
        <taxon>Actinomycetes</taxon>
        <taxon>Mycobacteriales</taxon>
        <taxon>Mycobacteriaceae</taxon>
        <taxon>Mycobacteroides</taxon>
        <taxon>Mycobacteroides abscessus</taxon>
    </lineage>
</organism>
<comment type="caution">
    <text evidence="1">The sequence shown here is derived from an EMBL/GenBank/DDBJ whole genome shotgun (WGS) entry which is preliminary data.</text>
</comment>
<gene>
    <name evidence="1" type="ORF">SAMEA2275694_03976</name>
</gene>
<dbReference type="Proteomes" id="UP000185183">
    <property type="component" value="Unassembled WGS sequence"/>
</dbReference>
<accession>A0A9Q7SHM3</accession>
<evidence type="ECO:0000313" key="2">
    <source>
        <dbReference type="Proteomes" id="UP000185183"/>
    </source>
</evidence>